<feature type="region of interest" description="Disordered" evidence="1">
    <location>
        <begin position="78"/>
        <end position="188"/>
    </location>
</feature>
<name>A0A2A9N962_9AGAR</name>
<gene>
    <name evidence="3" type="ORF">AMATHDRAFT_50303</name>
</gene>
<proteinExistence type="predicted"/>
<dbReference type="EMBL" id="KZ302111">
    <property type="protein sequence ID" value="PFH47435.1"/>
    <property type="molecule type" value="Genomic_DNA"/>
</dbReference>
<accession>A0A2A9N962</accession>
<protein>
    <submittedName>
        <fullName evidence="3">Uncharacterized protein</fullName>
    </submittedName>
</protein>
<evidence type="ECO:0000256" key="1">
    <source>
        <dbReference type="SAM" id="MobiDB-lite"/>
    </source>
</evidence>
<feature type="compositionally biased region" description="Basic and acidic residues" evidence="1">
    <location>
        <begin position="131"/>
        <end position="142"/>
    </location>
</feature>
<evidence type="ECO:0000313" key="3">
    <source>
        <dbReference type="EMBL" id="PFH47435.1"/>
    </source>
</evidence>
<keyword evidence="2" id="KW-0732">Signal</keyword>
<feature type="chain" id="PRO_5013309995" evidence="2">
    <location>
        <begin position="21"/>
        <end position="231"/>
    </location>
</feature>
<feature type="signal peptide" evidence="2">
    <location>
        <begin position="1"/>
        <end position="20"/>
    </location>
</feature>
<reference evidence="3 4" key="1">
    <citation type="submission" date="2014-02" db="EMBL/GenBank/DDBJ databases">
        <title>Transposable element dynamics among asymbiotic and ectomycorrhizal Amanita fungi.</title>
        <authorList>
            <consortium name="DOE Joint Genome Institute"/>
            <person name="Hess J."/>
            <person name="Skrede I."/>
            <person name="Wolfe B."/>
            <person name="LaButti K."/>
            <person name="Ohm R.A."/>
            <person name="Grigoriev I.V."/>
            <person name="Pringle A."/>
        </authorList>
    </citation>
    <scope>NUCLEOTIDE SEQUENCE [LARGE SCALE GENOMIC DNA]</scope>
    <source>
        <strain evidence="3 4">SKay4041</strain>
    </source>
</reference>
<dbReference type="Proteomes" id="UP000242287">
    <property type="component" value="Unassembled WGS sequence"/>
</dbReference>
<feature type="compositionally biased region" description="Low complexity" evidence="1">
    <location>
        <begin position="143"/>
        <end position="157"/>
    </location>
</feature>
<sequence length="231" mass="25709">MHCFFIAVTILFSLAGFSGANPFQQDDVGGRRSFSRGDKIQVRGWSRSDFKQLSARHQITLRKDYSPRGASSYPVLIARSDSEERQPQLSIVGDSVLNEKKSTLHRRRRKNSKKRQKKLNQSQSASQSQTVEHDSQSLHEADSLSSDLSTASDRSQSFNVDSSRGGGGKEGRFREPSQGQKSAPRKLNKLKASVTNKLGAMTNKVQSFFKKININFVGPDNGQTQAQDTDE</sequence>
<feature type="compositionally biased region" description="Basic residues" evidence="1">
    <location>
        <begin position="103"/>
        <end position="118"/>
    </location>
</feature>
<evidence type="ECO:0000313" key="4">
    <source>
        <dbReference type="Proteomes" id="UP000242287"/>
    </source>
</evidence>
<organism evidence="3 4">
    <name type="scientific">Amanita thiersii Skay4041</name>
    <dbReference type="NCBI Taxonomy" id="703135"/>
    <lineage>
        <taxon>Eukaryota</taxon>
        <taxon>Fungi</taxon>
        <taxon>Dikarya</taxon>
        <taxon>Basidiomycota</taxon>
        <taxon>Agaricomycotina</taxon>
        <taxon>Agaricomycetes</taxon>
        <taxon>Agaricomycetidae</taxon>
        <taxon>Agaricales</taxon>
        <taxon>Pluteineae</taxon>
        <taxon>Amanitaceae</taxon>
        <taxon>Amanita</taxon>
    </lineage>
</organism>
<dbReference type="AlphaFoldDB" id="A0A2A9N962"/>
<evidence type="ECO:0000256" key="2">
    <source>
        <dbReference type="SAM" id="SignalP"/>
    </source>
</evidence>
<keyword evidence="4" id="KW-1185">Reference proteome</keyword>